<evidence type="ECO:0000256" key="8">
    <source>
        <dbReference type="ARBA" id="ARBA00023053"/>
    </source>
</evidence>
<keyword evidence="4" id="KW-1003">Cell membrane</keyword>
<keyword evidence="5 14" id="KW-0812">Transmembrane</keyword>
<comment type="subcellular location">
    <subcellularLocation>
        <location evidence="14">Cell inner membrane</location>
        <topology evidence="14">Multi-pass membrane protein</topology>
    </subcellularLocation>
    <subcellularLocation>
        <location evidence="1">Cell membrane</location>
        <topology evidence="1">Multi-pass membrane protein</topology>
    </subcellularLocation>
</comment>
<accession>A0ABV6ZW87</accession>
<keyword evidence="16" id="KW-1185">Reference proteome</keyword>
<dbReference type="InterPro" id="IPR001734">
    <property type="entry name" value="Na/solute_symporter"/>
</dbReference>
<name>A0ABV6ZW87_9PROT</name>
<feature type="transmembrane region" description="Helical" evidence="14">
    <location>
        <begin position="124"/>
        <end position="151"/>
    </location>
</feature>
<keyword evidence="10 14" id="KW-0472">Membrane</keyword>
<evidence type="ECO:0000256" key="10">
    <source>
        <dbReference type="ARBA" id="ARBA00023136"/>
    </source>
</evidence>
<keyword evidence="14" id="KW-0029">Amino-acid transport</keyword>
<feature type="transmembrane region" description="Helical" evidence="14">
    <location>
        <begin position="45"/>
        <end position="68"/>
    </location>
</feature>
<gene>
    <name evidence="15" type="ORF">ACFOOR_06035</name>
</gene>
<evidence type="ECO:0000256" key="6">
    <source>
        <dbReference type="ARBA" id="ARBA00022847"/>
    </source>
</evidence>
<evidence type="ECO:0000256" key="7">
    <source>
        <dbReference type="ARBA" id="ARBA00022989"/>
    </source>
</evidence>
<evidence type="ECO:0000256" key="2">
    <source>
        <dbReference type="ARBA" id="ARBA00006434"/>
    </source>
</evidence>
<feature type="transmembrane region" description="Helical" evidence="14">
    <location>
        <begin position="74"/>
        <end position="93"/>
    </location>
</feature>
<evidence type="ECO:0000256" key="9">
    <source>
        <dbReference type="ARBA" id="ARBA00023065"/>
    </source>
</evidence>
<feature type="transmembrane region" description="Helical" evidence="14">
    <location>
        <begin position="275"/>
        <end position="300"/>
    </location>
</feature>
<evidence type="ECO:0000313" key="16">
    <source>
        <dbReference type="Proteomes" id="UP001595379"/>
    </source>
</evidence>
<feature type="transmembrane region" description="Helical" evidence="14">
    <location>
        <begin position="163"/>
        <end position="182"/>
    </location>
</feature>
<evidence type="ECO:0000256" key="11">
    <source>
        <dbReference type="ARBA" id="ARBA00023201"/>
    </source>
</evidence>
<feature type="transmembrane region" description="Helical" evidence="14">
    <location>
        <begin position="235"/>
        <end position="254"/>
    </location>
</feature>
<keyword evidence="11 14" id="KW-0739">Sodium transport</keyword>
<evidence type="ECO:0000256" key="3">
    <source>
        <dbReference type="ARBA" id="ARBA00022448"/>
    </source>
</evidence>
<dbReference type="Pfam" id="PF00474">
    <property type="entry name" value="SSF"/>
    <property type="match status" value="1"/>
</dbReference>
<dbReference type="InterPro" id="IPR011851">
    <property type="entry name" value="Na/Pro_symporter"/>
</dbReference>
<evidence type="ECO:0000256" key="4">
    <source>
        <dbReference type="ARBA" id="ARBA00022475"/>
    </source>
</evidence>
<evidence type="ECO:0000256" key="14">
    <source>
        <dbReference type="RuleBase" id="RU366012"/>
    </source>
</evidence>
<proteinExistence type="inferred from homology"/>
<comment type="function">
    <text evidence="14">Catalyzes the sodium-dependent uptake of extracellular L-proline.</text>
</comment>
<dbReference type="RefSeq" id="WP_343165546.1">
    <property type="nucleotide sequence ID" value="NZ_JBHRSV010000006.1"/>
</dbReference>
<reference evidence="16" key="1">
    <citation type="journal article" date="2019" name="Int. J. Syst. Evol. Microbiol.">
        <title>The Global Catalogue of Microorganisms (GCM) 10K type strain sequencing project: providing services to taxonomists for standard genome sequencing and annotation.</title>
        <authorList>
            <consortium name="The Broad Institute Genomics Platform"/>
            <consortium name="The Broad Institute Genome Sequencing Center for Infectious Disease"/>
            <person name="Wu L."/>
            <person name="Ma J."/>
        </authorList>
    </citation>
    <scope>NUCLEOTIDE SEQUENCE [LARGE SCALE GENOMIC DNA]</scope>
    <source>
        <strain evidence="16">KCTC 52487</strain>
    </source>
</reference>
<dbReference type="EMBL" id="JBHRSV010000006">
    <property type="protein sequence ID" value="MFC2925658.1"/>
    <property type="molecule type" value="Genomic_DNA"/>
</dbReference>
<evidence type="ECO:0000313" key="15">
    <source>
        <dbReference type="EMBL" id="MFC2925658.1"/>
    </source>
</evidence>
<dbReference type="Proteomes" id="UP001595379">
    <property type="component" value="Unassembled WGS sequence"/>
</dbReference>
<feature type="transmembrane region" description="Helical" evidence="14">
    <location>
        <begin position="395"/>
        <end position="413"/>
    </location>
</feature>
<organism evidence="15 16">
    <name type="scientific">Hyphobacterium vulgare</name>
    <dbReference type="NCBI Taxonomy" id="1736751"/>
    <lineage>
        <taxon>Bacteria</taxon>
        <taxon>Pseudomonadati</taxon>
        <taxon>Pseudomonadota</taxon>
        <taxon>Alphaproteobacteria</taxon>
        <taxon>Maricaulales</taxon>
        <taxon>Maricaulaceae</taxon>
        <taxon>Hyphobacterium</taxon>
    </lineage>
</organism>
<dbReference type="InterPro" id="IPR050277">
    <property type="entry name" value="Sodium:Solute_Symporter"/>
</dbReference>
<sequence>MDNWIILGTLAAYKLMLLGVGLWAANRNRSESDFFLGGRGLGPWVAGLSYAASTSSAWVLLGFSGFVYAAGISALWMVPGILAGYVVVWVWLGPRIRAETEARGHVTMTDYMAAGTGGIMRKAIALWSALLVLFCFIFYIAAQFGAAAIAFESQFGLGHFESVAIGAAVILIYSLMGGFWAVSVTDTIQGALMALIAVALPLTALIAAGGPAGVFETLAAREPSAYLSWTGERGVFLFLGFAMGIAAIGLGTFGQPHLIARLMAVKDDAARKRGFVIAISWAVIVYAGMSTLALSGRALLGAGQEGEALFYTLAAQLFPTVLAGLIIAAVLSAVMSTVDSLLIATSAAVAHDMGVAKAMPGREVLISRIVMTVLCVLAVILAMTLPATIFDRVLFSWSALGAAFGPILFARVAGREPAGAAILLAITAGFFTTVFFYAWGQIGGDSWPAQLAALPGDPFERVAPWIVPLILVFAWRQSRRTGSSPLS</sequence>
<protein>
    <recommendedName>
        <fullName evidence="14">Sodium/proline symporter</fullName>
    </recommendedName>
    <alternativeName>
        <fullName evidence="14">Proline permease</fullName>
    </alternativeName>
</protein>
<evidence type="ECO:0000256" key="1">
    <source>
        <dbReference type="ARBA" id="ARBA00004651"/>
    </source>
</evidence>
<feature type="transmembrane region" description="Helical" evidence="14">
    <location>
        <begin position="365"/>
        <end position="389"/>
    </location>
</feature>
<dbReference type="Gene3D" id="1.20.1730.10">
    <property type="entry name" value="Sodium/glucose cotransporter"/>
    <property type="match status" value="1"/>
</dbReference>
<dbReference type="InterPro" id="IPR038377">
    <property type="entry name" value="Na/Glc_symporter_sf"/>
</dbReference>
<evidence type="ECO:0000256" key="13">
    <source>
        <dbReference type="RuleBase" id="RU362091"/>
    </source>
</evidence>
<keyword evidence="14" id="KW-0997">Cell inner membrane</keyword>
<feature type="transmembrane region" description="Helical" evidence="14">
    <location>
        <begin position="6"/>
        <end position="25"/>
    </location>
</feature>
<comment type="catalytic activity">
    <reaction evidence="12">
        <text>L-proline(in) + Na(+)(in) = L-proline(out) + Na(+)(out)</text>
        <dbReference type="Rhea" id="RHEA:28967"/>
        <dbReference type="ChEBI" id="CHEBI:29101"/>
        <dbReference type="ChEBI" id="CHEBI:60039"/>
    </reaction>
</comment>
<keyword evidence="9 14" id="KW-0406">Ion transport</keyword>
<feature type="transmembrane region" description="Helical" evidence="14">
    <location>
        <begin position="459"/>
        <end position="475"/>
    </location>
</feature>
<dbReference type="CDD" id="cd11475">
    <property type="entry name" value="SLC5sbd_PutP"/>
    <property type="match status" value="1"/>
</dbReference>
<comment type="similarity">
    <text evidence="2 13">Belongs to the sodium:solute symporter (SSF) (TC 2.A.21) family.</text>
</comment>
<feature type="transmembrane region" description="Helical" evidence="14">
    <location>
        <begin position="194"/>
        <end position="215"/>
    </location>
</feature>
<dbReference type="PROSITE" id="PS50283">
    <property type="entry name" value="NA_SOLUT_SYMP_3"/>
    <property type="match status" value="1"/>
</dbReference>
<dbReference type="PANTHER" id="PTHR48086:SF3">
    <property type="entry name" value="SODIUM_PROLINE SYMPORTER"/>
    <property type="match status" value="1"/>
</dbReference>
<keyword evidence="7 14" id="KW-1133">Transmembrane helix</keyword>
<keyword evidence="3 14" id="KW-0813">Transport</keyword>
<keyword evidence="8 14" id="KW-0915">Sodium</keyword>
<keyword evidence="6 14" id="KW-0769">Symport</keyword>
<evidence type="ECO:0000256" key="12">
    <source>
        <dbReference type="ARBA" id="ARBA00033708"/>
    </source>
</evidence>
<evidence type="ECO:0000256" key="5">
    <source>
        <dbReference type="ARBA" id="ARBA00022692"/>
    </source>
</evidence>
<feature type="transmembrane region" description="Helical" evidence="14">
    <location>
        <begin position="320"/>
        <end position="344"/>
    </location>
</feature>
<comment type="caution">
    <text evidence="15">The sequence shown here is derived from an EMBL/GenBank/DDBJ whole genome shotgun (WGS) entry which is preliminary data.</text>
</comment>
<dbReference type="PANTHER" id="PTHR48086">
    <property type="entry name" value="SODIUM/PROLINE SYMPORTER-RELATED"/>
    <property type="match status" value="1"/>
</dbReference>
<feature type="transmembrane region" description="Helical" evidence="14">
    <location>
        <begin position="420"/>
        <end position="439"/>
    </location>
</feature>